<comment type="caution">
    <text evidence="4">The sequence shown here is derived from an EMBL/GenBank/DDBJ whole genome shotgun (WGS) entry which is preliminary data.</text>
</comment>
<proteinExistence type="inferred from homology"/>
<dbReference type="PANTHER" id="PTHR13194:SF19">
    <property type="entry name" value="NAD(P)-BINDING ROSSMANN-FOLD SUPERFAMILY PROTEIN"/>
    <property type="match status" value="1"/>
</dbReference>
<feature type="signal peptide" evidence="2">
    <location>
        <begin position="1"/>
        <end position="20"/>
    </location>
</feature>
<evidence type="ECO:0000313" key="4">
    <source>
        <dbReference type="EMBL" id="MDA7424919.1"/>
    </source>
</evidence>
<dbReference type="Proteomes" id="UP001210720">
    <property type="component" value="Unassembled WGS sequence"/>
</dbReference>
<evidence type="ECO:0000256" key="2">
    <source>
        <dbReference type="SAM" id="SignalP"/>
    </source>
</evidence>
<accession>A0ABT4XSI2</accession>
<sequence>MKTYACTYALAFLLALPLRADPMLIDRFEDGRAEGWRFISDQVMGGVSEGRATVENGALILRGTVSTANNGGFVQVRLQGLNLPASAKSLKLRVRGNGQDYFIHVRTRATRLPWHYYQARFSASSDWTEVRLGWDSFKPSNGILPARISANDVTSIALVAYGRDHEADVRISEVWAE</sequence>
<dbReference type="Pfam" id="PF08547">
    <property type="entry name" value="CIA30"/>
    <property type="match status" value="1"/>
</dbReference>
<gene>
    <name evidence="4" type="ORF">PFY00_09290</name>
</gene>
<dbReference type="PANTHER" id="PTHR13194">
    <property type="entry name" value="COMPLEX I INTERMEDIATE-ASSOCIATED PROTEIN 30"/>
    <property type="match status" value="1"/>
</dbReference>
<dbReference type="SUPFAM" id="SSF49785">
    <property type="entry name" value="Galactose-binding domain-like"/>
    <property type="match status" value="1"/>
</dbReference>
<comment type="similarity">
    <text evidence="1">Belongs to the CIA30 family.</text>
</comment>
<dbReference type="RefSeq" id="WP_271432281.1">
    <property type="nucleotide sequence ID" value="NZ_JAQIOY010000003.1"/>
</dbReference>
<dbReference type="EMBL" id="JAQIOY010000003">
    <property type="protein sequence ID" value="MDA7424919.1"/>
    <property type="molecule type" value="Genomic_DNA"/>
</dbReference>
<feature type="domain" description="NADH:ubiquinone oxidoreductase intermediate-associated protein 30" evidence="3">
    <location>
        <begin position="33"/>
        <end position="163"/>
    </location>
</feature>
<keyword evidence="5" id="KW-1185">Reference proteome</keyword>
<keyword evidence="2" id="KW-0732">Signal</keyword>
<name>A0ABT4XSI2_9RHOB</name>
<evidence type="ECO:0000256" key="1">
    <source>
        <dbReference type="ARBA" id="ARBA00007884"/>
    </source>
</evidence>
<dbReference type="InterPro" id="IPR013857">
    <property type="entry name" value="NADH-UbQ_OxRdtase-assoc_prot30"/>
</dbReference>
<protein>
    <submittedName>
        <fullName evidence="4">CIA30 family protein</fullName>
    </submittedName>
</protein>
<dbReference type="InterPro" id="IPR039131">
    <property type="entry name" value="NDUFAF1"/>
</dbReference>
<feature type="chain" id="PRO_5045053599" evidence="2">
    <location>
        <begin position="21"/>
        <end position="177"/>
    </location>
</feature>
<evidence type="ECO:0000313" key="5">
    <source>
        <dbReference type="Proteomes" id="UP001210720"/>
    </source>
</evidence>
<evidence type="ECO:0000259" key="3">
    <source>
        <dbReference type="Pfam" id="PF08547"/>
    </source>
</evidence>
<dbReference type="InterPro" id="IPR008979">
    <property type="entry name" value="Galactose-bd-like_sf"/>
</dbReference>
<organism evidence="4 5">
    <name type="scientific">Thalassococcus lentus</name>
    <dbReference type="NCBI Taxonomy" id="1210524"/>
    <lineage>
        <taxon>Bacteria</taxon>
        <taxon>Pseudomonadati</taxon>
        <taxon>Pseudomonadota</taxon>
        <taxon>Alphaproteobacteria</taxon>
        <taxon>Rhodobacterales</taxon>
        <taxon>Roseobacteraceae</taxon>
        <taxon>Thalassococcus</taxon>
    </lineage>
</organism>
<reference evidence="4 5" key="1">
    <citation type="submission" date="2023-01" db="EMBL/GenBank/DDBJ databases">
        <title>Thalassococcus onchidii sp. nov., isolated from a marine invertebrate from the South China Sea.</title>
        <authorList>
            <person name="Xu S."/>
            <person name="Liu Z."/>
            <person name="Xu Y."/>
        </authorList>
    </citation>
    <scope>NUCLEOTIDE SEQUENCE [LARGE SCALE GENOMIC DNA]</scope>
    <source>
        <strain evidence="4 5">KCTC 32084</strain>
    </source>
</reference>